<evidence type="ECO:0000256" key="7">
    <source>
        <dbReference type="ARBA" id="ARBA00023014"/>
    </source>
</evidence>
<dbReference type="PROSITE" id="PS51918">
    <property type="entry name" value="RADICAL_SAM"/>
    <property type="match status" value="1"/>
</dbReference>
<dbReference type="Gene3D" id="3.20.20.70">
    <property type="entry name" value="Aldolase class I"/>
    <property type="match status" value="1"/>
</dbReference>
<evidence type="ECO:0000313" key="12">
    <source>
        <dbReference type="EMBL" id="CAD8744311.1"/>
    </source>
</evidence>
<dbReference type="UniPathway" id="UPA00538">
    <property type="reaction ID" value="UER00593"/>
</dbReference>
<comment type="subcellular location">
    <subcellularLocation>
        <location evidence="1 9">Mitochondrion</location>
    </subcellularLocation>
</comment>
<dbReference type="SFLD" id="SFLDF00271">
    <property type="entry name" value="lipoyl_synthase"/>
    <property type="match status" value="1"/>
</dbReference>
<dbReference type="NCBIfam" id="NF009544">
    <property type="entry name" value="PRK12928.1"/>
    <property type="match status" value="1"/>
</dbReference>
<accession>A0A7S0TU26</accession>
<dbReference type="GO" id="GO:0046872">
    <property type="term" value="F:metal ion binding"/>
    <property type="evidence" value="ECO:0007669"/>
    <property type="project" value="UniProtKB-KW"/>
</dbReference>
<comment type="cofactor">
    <cofactor evidence="9">
        <name>[4Fe-4S] cluster</name>
        <dbReference type="ChEBI" id="CHEBI:49883"/>
    </cofactor>
    <text evidence="9">Binds 2 [4Fe-4S] clusters per subunit. One cluster is coordinated with 3 cysteines and an exchangeable S-adenosyl-L-methionine.</text>
</comment>
<dbReference type="CDD" id="cd01335">
    <property type="entry name" value="Radical_SAM"/>
    <property type="match status" value="1"/>
</dbReference>
<evidence type="ECO:0000256" key="8">
    <source>
        <dbReference type="ARBA" id="ARBA00047326"/>
    </source>
</evidence>
<feature type="binding site" evidence="9">
    <location>
        <position position="175"/>
    </location>
    <ligand>
        <name>[4Fe-4S] cluster</name>
        <dbReference type="ChEBI" id="CHEBI:49883"/>
        <label>2</label>
        <note>4Fe-4S-S-AdoMet</note>
    </ligand>
</feature>
<keyword evidence="3 9" id="KW-0808">Transferase</keyword>
<keyword evidence="6 9" id="KW-0408">Iron</keyword>
<dbReference type="EC" id="2.8.1.8" evidence="9"/>
<dbReference type="SFLD" id="SFLDS00029">
    <property type="entry name" value="Radical_SAM"/>
    <property type="match status" value="1"/>
</dbReference>
<dbReference type="AlphaFoldDB" id="A0A7S0TU26"/>
<dbReference type="InterPro" id="IPR013785">
    <property type="entry name" value="Aldolase_TIM"/>
</dbReference>
<evidence type="ECO:0000256" key="10">
    <source>
        <dbReference type="SAM" id="MobiDB-lite"/>
    </source>
</evidence>
<reference evidence="12" key="1">
    <citation type="submission" date="2021-01" db="EMBL/GenBank/DDBJ databases">
        <authorList>
            <person name="Corre E."/>
            <person name="Pelletier E."/>
            <person name="Niang G."/>
            <person name="Scheremetjew M."/>
            <person name="Finn R."/>
            <person name="Kale V."/>
            <person name="Holt S."/>
            <person name="Cochrane G."/>
            <person name="Meng A."/>
            <person name="Brown T."/>
            <person name="Cohen L."/>
        </authorList>
    </citation>
    <scope>NUCLEOTIDE SEQUENCE</scope>
    <source>
        <strain evidence="12">CCMP441</strain>
    </source>
</reference>
<feature type="binding site" evidence="9">
    <location>
        <position position="138"/>
    </location>
    <ligand>
        <name>[4Fe-4S] cluster</name>
        <dbReference type="ChEBI" id="CHEBI:49883"/>
        <label>1</label>
    </ligand>
</feature>
<dbReference type="GO" id="GO:0009249">
    <property type="term" value="P:protein lipoylation"/>
    <property type="evidence" value="ECO:0007669"/>
    <property type="project" value="UniProtKB-UniRule"/>
</dbReference>
<evidence type="ECO:0000256" key="4">
    <source>
        <dbReference type="ARBA" id="ARBA00022691"/>
    </source>
</evidence>
<dbReference type="SFLD" id="SFLDG01058">
    <property type="entry name" value="lipoyl_synthase_like"/>
    <property type="match status" value="1"/>
</dbReference>
<evidence type="ECO:0000256" key="5">
    <source>
        <dbReference type="ARBA" id="ARBA00022723"/>
    </source>
</evidence>
<dbReference type="InterPro" id="IPR003698">
    <property type="entry name" value="Lipoyl_synth"/>
</dbReference>
<comment type="pathway">
    <text evidence="9">Protein modification; protein lipoylation via endogenous pathway; protein N(6)-(lipoyl)lysine from octanoyl-[acyl-carrier-protein]: step 2/2.</text>
</comment>
<proteinExistence type="inferred from homology"/>
<comment type="similarity">
    <text evidence="9">Belongs to the radical SAM superfamily. Lipoyl synthase family.</text>
</comment>
<dbReference type="NCBIfam" id="NF004019">
    <property type="entry name" value="PRK05481.1"/>
    <property type="match status" value="1"/>
</dbReference>
<dbReference type="InterPro" id="IPR058240">
    <property type="entry name" value="rSAM_sf"/>
</dbReference>
<evidence type="ECO:0000259" key="11">
    <source>
        <dbReference type="PROSITE" id="PS51918"/>
    </source>
</evidence>
<organism evidence="12">
    <name type="scientific">Hemiselmis andersenii</name>
    <name type="common">Cryptophyte alga</name>
    <dbReference type="NCBI Taxonomy" id="464988"/>
    <lineage>
        <taxon>Eukaryota</taxon>
        <taxon>Cryptophyceae</taxon>
        <taxon>Cryptomonadales</taxon>
        <taxon>Hemiselmidaceae</taxon>
        <taxon>Hemiselmis</taxon>
    </lineage>
</organism>
<evidence type="ECO:0000256" key="6">
    <source>
        <dbReference type="ARBA" id="ARBA00023004"/>
    </source>
</evidence>
<feature type="binding site" evidence="9">
    <location>
        <position position="172"/>
    </location>
    <ligand>
        <name>[4Fe-4S] cluster</name>
        <dbReference type="ChEBI" id="CHEBI:49883"/>
        <label>2</label>
        <note>4Fe-4S-S-AdoMet</note>
    </ligand>
</feature>
<feature type="binding site" evidence="9">
    <location>
        <position position="168"/>
    </location>
    <ligand>
        <name>[4Fe-4S] cluster</name>
        <dbReference type="ChEBI" id="CHEBI:49883"/>
        <label>2</label>
        <note>4Fe-4S-S-AdoMet</note>
    </ligand>
</feature>
<protein>
    <recommendedName>
        <fullName evidence="9">Lipoyl synthase, mitochondrial</fullName>
        <ecNumber evidence="9">2.8.1.8</ecNumber>
    </recommendedName>
    <alternativeName>
        <fullName evidence="9">Lipoate synthase</fullName>
        <shortName evidence="9">LS</shortName>
        <shortName evidence="9">Lip-syn</shortName>
    </alternativeName>
    <alternativeName>
        <fullName evidence="9">Lipoic acid synthase</fullName>
    </alternativeName>
</protein>
<dbReference type="GO" id="GO:0016992">
    <property type="term" value="F:lipoate synthase activity"/>
    <property type="evidence" value="ECO:0007669"/>
    <property type="project" value="UniProtKB-UniRule"/>
</dbReference>
<feature type="region of interest" description="Disordered" evidence="10">
    <location>
        <begin position="1"/>
        <end position="36"/>
    </location>
</feature>
<evidence type="ECO:0000256" key="2">
    <source>
        <dbReference type="ARBA" id="ARBA00022485"/>
    </source>
</evidence>
<sequence>MASVSRAMRPLASLLRRGVHTPRPSQQQAKPRAMSQPAMQEVVGQGGEAPPMAAGSRLKALREQLVVDGTNLDSFVEGGGKEVEVSRDEEMHRSVLGQLKPDHVKADGSFKRLRSIVKDRQFQRVKQSLQGLGLNTVCEEAKCPNVGECWGGESGTATATIMLMGDTCTRGCKFCNIKTSNAPPPIDPNEPKKVAEAVSKWDLDYVVLTSVDRDDMPDGGSSHFAETIRTMKELNSRIKIEALVSDYGGDLSCVRTVAESGLDVYAHNVETVERLQGRVRDRRAGYSQSLATLAEAKRLSPGLVTKSSIMLGVGEKHDEVMQCMRDLRDVGVEIVTFGQYLRPSRRHMRVYEYIEEEAYDYWRKEGEKMGFAYVASGPLVRSSYKAGEFYISALLNERKKAALQ</sequence>
<comment type="function">
    <text evidence="9">Catalyzes the radical-mediated insertion of two sulfur atoms into the C-6 and C-8 positions of the octanoyl moiety bound to the lipoyl domains of lipoate-dependent enzymes, thereby converting the octanoylated domains into lipoylated derivatives.</text>
</comment>
<dbReference type="PANTHER" id="PTHR10949">
    <property type="entry name" value="LIPOYL SYNTHASE"/>
    <property type="match status" value="1"/>
</dbReference>
<feature type="binding site" evidence="9">
    <location>
        <position position="143"/>
    </location>
    <ligand>
        <name>[4Fe-4S] cluster</name>
        <dbReference type="ChEBI" id="CHEBI:49883"/>
        <label>1</label>
    </ligand>
</feature>
<dbReference type="SMART" id="SM00729">
    <property type="entry name" value="Elp3"/>
    <property type="match status" value="1"/>
</dbReference>
<dbReference type="NCBIfam" id="TIGR00510">
    <property type="entry name" value="lipA"/>
    <property type="match status" value="1"/>
</dbReference>
<dbReference type="InterPro" id="IPR006638">
    <property type="entry name" value="Elp3/MiaA/NifB-like_rSAM"/>
</dbReference>
<keyword evidence="9" id="KW-0496">Mitochondrion</keyword>
<dbReference type="PANTHER" id="PTHR10949:SF0">
    <property type="entry name" value="LIPOYL SYNTHASE, MITOCHONDRIAL"/>
    <property type="match status" value="1"/>
</dbReference>
<comment type="catalytic activity">
    <reaction evidence="8 9">
        <text>[[Fe-S] cluster scaffold protein carrying a second [4Fe-4S](2+) cluster] + N(6)-octanoyl-L-lysyl-[protein] + 2 oxidized [2Fe-2S]-[ferredoxin] + 2 S-adenosyl-L-methionine + 4 H(+) = [[Fe-S] cluster scaffold protein] + N(6)-[(R)-dihydrolipoyl]-L-lysyl-[protein] + 4 Fe(3+) + 2 hydrogen sulfide + 2 5'-deoxyadenosine + 2 L-methionine + 2 reduced [2Fe-2S]-[ferredoxin]</text>
        <dbReference type="Rhea" id="RHEA:16585"/>
        <dbReference type="Rhea" id="RHEA-COMP:9928"/>
        <dbReference type="Rhea" id="RHEA-COMP:10000"/>
        <dbReference type="Rhea" id="RHEA-COMP:10001"/>
        <dbReference type="Rhea" id="RHEA-COMP:10475"/>
        <dbReference type="Rhea" id="RHEA-COMP:14568"/>
        <dbReference type="Rhea" id="RHEA-COMP:14569"/>
        <dbReference type="ChEBI" id="CHEBI:15378"/>
        <dbReference type="ChEBI" id="CHEBI:17319"/>
        <dbReference type="ChEBI" id="CHEBI:29034"/>
        <dbReference type="ChEBI" id="CHEBI:29919"/>
        <dbReference type="ChEBI" id="CHEBI:33722"/>
        <dbReference type="ChEBI" id="CHEBI:33737"/>
        <dbReference type="ChEBI" id="CHEBI:33738"/>
        <dbReference type="ChEBI" id="CHEBI:57844"/>
        <dbReference type="ChEBI" id="CHEBI:59789"/>
        <dbReference type="ChEBI" id="CHEBI:78809"/>
        <dbReference type="ChEBI" id="CHEBI:83100"/>
        <dbReference type="EC" id="2.8.1.8"/>
    </reaction>
</comment>
<dbReference type="InterPro" id="IPR007197">
    <property type="entry name" value="rSAM"/>
</dbReference>
<evidence type="ECO:0000256" key="9">
    <source>
        <dbReference type="HAMAP-Rule" id="MF_03123"/>
    </source>
</evidence>
<dbReference type="Pfam" id="PF04055">
    <property type="entry name" value="Radical_SAM"/>
    <property type="match status" value="1"/>
</dbReference>
<feature type="binding site" evidence="9">
    <location>
        <position position="149"/>
    </location>
    <ligand>
        <name>[4Fe-4S] cluster</name>
        <dbReference type="ChEBI" id="CHEBI:49883"/>
        <label>1</label>
    </ligand>
</feature>
<keyword evidence="7 9" id="KW-0411">Iron-sulfur</keyword>
<dbReference type="GO" id="GO:0051539">
    <property type="term" value="F:4 iron, 4 sulfur cluster binding"/>
    <property type="evidence" value="ECO:0007669"/>
    <property type="project" value="UniProtKB-UniRule"/>
</dbReference>
<dbReference type="EMBL" id="HBFK01017509">
    <property type="protein sequence ID" value="CAD8744311.1"/>
    <property type="molecule type" value="Transcribed_RNA"/>
</dbReference>
<evidence type="ECO:0000256" key="3">
    <source>
        <dbReference type="ARBA" id="ARBA00022679"/>
    </source>
</evidence>
<keyword evidence="5 9" id="KW-0479">Metal-binding</keyword>
<keyword evidence="4 9" id="KW-0949">S-adenosyl-L-methionine</keyword>
<feature type="binding site" evidence="9">
    <location>
        <position position="383"/>
    </location>
    <ligand>
        <name>[4Fe-4S] cluster</name>
        <dbReference type="ChEBI" id="CHEBI:49883"/>
        <label>1</label>
    </ligand>
</feature>
<feature type="domain" description="Radical SAM core" evidence="11">
    <location>
        <begin position="153"/>
        <end position="372"/>
    </location>
</feature>
<dbReference type="Pfam" id="PF16881">
    <property type="entry name" value="LIAS_N"/>
    <property type="match status" value="1"/>
</dbReference>
<dbReference type="GO" id="GO:0005739">
    <property type="term" value="C:mitochondrion"/>
    <property type="evidence" value="ECO:0007669"/>
    <property type="project" value="UniProtKB-SubCell"/>
</dbReference>
<evidence type="ECO:0000256" key="1">
    <source>
        <dbReference type="ARBA" id="ARBA00004173"/>
    </source>
</evidence>
<keyword evidence="2 9" id="KW-0004">4Fe-4S</keyword>
<gene>
    <name evidence="12" type="ORF">HAND1043_LOCUS10806</name>
</gene>
<name>A0A7S0TU26_HEMAN</name>
<dbReference type="HAMAP" id="MF_00206">
    <property type="entry name" value="Lipoyl_synth"/>
    <property type="match status" value="1"/>
</dbReference>
<dbReference type="InterPro" id="IPR031691">
    <property type="entry name" value="LIAS_N"/>
</dbReference>
<dbReference type="SUPFAM" id="SSF102114">
    <property type="entry name" value="Radical SAM enzymes"/>
    <property type="match status" value="1"/>
</dbReference>